<dbReference type="InterPro" id="IPR013083">
    <property type="entry name" value="Znf_RING/FYVE/PHD"/>
</dbReference>
<evidence type="ECO:0000256" key="1">
    <source>
        <dbReference type="ARBA" id="ARBA00022723"/>
    </source>
</evidence>
<dbReference type="PROSITE" id="PS50178">
    <property type="entry name" value="ZF_FYVE"/>
    <property type="match status" value="1"/>
</dbReference>
<feature type="compositionally biased region" description="Low complexity" evidence="5">
    <location>
        <begin position="261"/>
        <end position="274"/>
    </location>
</feature>
<dbReference type="PANTHER" id="PTHR23164">
    <property type="entry name" value="EARLY ENDOSOME ANTIGEN 1"/>
    <property type="match status" value="1"/>
</dbReference>
<protein>
    <recommendedName>
        <fullName evidence="6">FYVE-type domain-containing protein</fullName>
    </recommendedName>
</protein>
<name>A0AAE0HFY8_9PEZI</name>
<evidence type="ECO:0000256" key="4">
    <source>
        <dbReference type="PROSITE-ProRule" id="PRU00091"/>
    </source>
</evidence>
<dbReference type="Gene3D" id="3.30.40.10">
    <property type="entry name" value="Zinc/RING finger domain, C3HC4 (zinc finger)"/>
    <property type="match status" value="1"/>
</dbReference>
<evidence type="ECO:0000313" key="8">
    <source>
        <dbReference type="Proteomes" id="UP001278766"/>
    </source>
</evidence>
<reference evidence="7" key="1">
    <citation type="journal article" date="2023" name="Mol. Phylogenet. Evol.">
        <title>Genome-scale phylogeny and comparative genomics of the fungal order Sordariales.</title>
        <authorList>
            <person name="Hensen N."/>
            <person name="Bonometti L."/>
            <person name="Westerberg I."/>
            <person name="Brannstrom I.O."/>
            <person name="Guillou S."/>
            <person name="Cros-Aarteil S."/>
            <person name="Calhoun S."/>
            <person name="Haridas S."/>
            <person name="Kuo A."/>
            <person name="Mondo S."/>
            <person name="Pangilinan J."/>
            <person name="Riley R."/>
            <person name="LaButti K."/>
            <person name="Andreopoulos B."/>
            <person name="Lipzen A."/>
            <person name="Chen C."/>
            <person name="Yan M."/>
            <person name="Daum C."/>
            <person name="Ng V."/>
            <person name="Clum A."/>
            <person name="Steindorff A."/>
            <person name="Ohm R.A."/>
            <person name="Martin F."/>
            <person name="Silar P."/>
            <person name="Natvig D.O."/>
            <person name="Lalanne C."/>
            <person name="Gautier V."/>
            <person name="Ament-Velasquez S.L."/>
            <person name="Kruys A."/>
            <person name="Hutchinson M.I."/>
            <person name="Powell A.J."/>
            <person name="Barry K."/>
            <person name="Miller A.N."/>
            <person name="Grigoriev I.V."/>
            <person name="Debuchy R."/>
            <person name="Gladieux P."/>
            <person name="Hiltunen Thoren M."/>
            <person name="Johannesson H."/>
        </authorList>
    </citation>
    <scope>NUCLEOTIDE SEQUENCE</scope>
    <source>
        <strain evidence="7">CBS 168.71</strain>
    </source>
</reference>
<keyword evidence="2 4" id="KW-0863">Zinc-finger</keyword>
<dbReference type="GO" id="GO:0008270">
    <property type="term" value="F:zinc ion binding"/>
    <property type="evidence" value="ECO:0007669"/>
    <property type="project" value="UniProtKB-KW"/>
</dbReference>
<feature type="region of interest" description="Disordered" evidence="5">
    <location>
        <begin position="242"/>
        <end position="283"/>
    </location>
</feature>
<dbReference type="SMART" id="SM00064">
    <property type="entry name" value="FYVE"/>
    <property type="match status" value="1"/>
</dbReference>
<dbReference type="InterPro" id="IPR017455">
    <property type="entry name" value="Znf_FYVE-rel"/>
</dbReference>
<dbReference type="RefSeq" id="XP_062659224.1">
    <property type="nucleotide sequence ID" value="XM_062798455.1"/>
</dbReference>
<dbReference type="AlphaFoldDB" id="A0AAE0HFY8"/>
<evidence type="ECO:0000256" key="3">
    <source>
        <dbReference type="ARBA" id="ARBA00022833"/>
    </source>
</evidence>
<feature type="region of interest" description="Disordered" evidence="5">
    <location>
        <begin position="23"/>
        <end position="46"/>
    </location>
</feature>
<evidence type="ECO:0000259" key="6">
    <source>
        <dbReference type="PROSITE" id="PS50178"/>
    </source>
</evidence>
<organism evidence="7 8">
    <name type="scientific">Chaetomium fimeti</name>
    <dbReference type="NCBI Taxonomy" id="1854472"/>
    <lineage>
        <taxon>Eukaryota</taxon>
        <taxon>Fungi</taxon>
        <taxon>Dikarya</taxon>
        <taxon>Ascomycota</taxon>
        <taxon>Pezizomycotina</taxon>
        <taxon>Sordariomycetes</taxon>
        <taxon>Sordariomycetidae</taxon>
        <taxon>Sordariales</taxon>
        <taxon>Chaetomiaceae</taxon>
        <taxon>Chaetomium</taxon>
    </lineage>
</organism>
<dbReference type="SUPFAM" id="SSF57903">
    <property type="entry name" value="FYVE/PHD zinc finger"/>
    <property type="match status" value="1"/>
</dbReference>
<evidence type="ECO:0000256" key="5">
    <source>
        <dbReference type="SAM" id="MobiDB-lite"/>
    </source>
</evidence>
<keyword evidence="3" id="KW-0862">Zinc</keyword>
<reference evidence="7" key="2">
    <citation type="submission" date="2023-06" db="EMBL/GenBank/DDBJ databases">
        <authorList>
            <consortium name="Lawrence Berkeley National Laboratory"/>
            <person name="Haridas S."/>
            <person name="Hensen N."/>
            <person name="Bonometti L."/>
            <person name="Westerberg I."/>
            <person name="Brannstrom I.O."/>
            <person name="Guillou S."/>
            <person name="Cros-Aarteil S."/>
            <person name="Calhoun S."/>
            <person name="Kuo A."/>
            <person name="Mondo S."/>
            <person name="Pangilinan J."/>
            <person name="Riley R."/>
            <person name="Labutti K."/>
            <person name="Andreopoulos B."/>
            <person name="Lipzen A."/>
            <person name="Chen C."/>
            <person name="Yanf M."/>
            <person name="Daum C."/>
            <person name="Ng V."/>
            <person name="Clum A."/>
            <person name="Steindorff A."/>
            <person name="Ohm R."/>
            <person name="Martin F."/>
            <person name="Silar P."/>
            <person name="Natvig D."/>
            <person name="Lalanne C."/>
            <person name="Gautier V."/>
            <person name="Ament-Velasquez S.L."/>
            <person name="Kruys A."/>
            <person name="Hutchinson M.I."/>
            <person name="Powell A.J."/>
            <person name="Barry K."/>
            <person name="Miller A.N."/>
            <person name="Grigoriev I.V."/>
            <person name="Debuchy R."/>
            <person name="Gladieux P."/>
            <person name="Thoren M.H."/>
            <person name="Johannesson H."/>
        </authorList>
    </citation>
    <scope>NUCLEOTIDE SEQUENCE</scope>
    <source>
        <strain evidence="7">CBS 168.71</strain>
    </source>
</reference>
<proteinExistence type="predicted"/>
<sequence length="298" mass="33365">MATDFIMPRLPGEQQNHFYAPAHQQRQQYRPQQQAPFQPSPITTTYPASTQYNSPVSPLGTPGSISPTSSKNYITRQIRPLYVPAVLRPTEFPSKPAPLEPNVEDENDTLEDGLRPSSSFMSLGGLSAFGRLSRRSTGDSAKSVDSIWNLDQFPKPTGAPTRRHWKPDQESTICDHATCKRYFSYFTRRHHCRKCGNIFCDQHSVFEIPLDQDTNFNPRGVPSRSCGHCYAQFREWRRLAIGKPPNADSPNGARHHPQLETPSTPVAASPTAATMGGLPLHTPDAAHSVPRDWNWSTF</sequence>
<dbReference type="Proteomes" id="UP001278766">
    <property type="component" value="Unassembled WGS sequence"/>
</dbReference>
<comment type="caution">
    <text evidence="7">The sequence shown here is derived from an EMBL/GenBank/DDBJ whole genome shotgun (WGS) entry which is preliminary data.</text>
</comment>
<dbReference type="CDD" id="cd15760">
    <property type="entry name" value="FYVE_scVPS27p_like"/>
    <property type="match status" value="1"/>
</dbReference>
<dbReference type="PANTHER" id="PTHR23164:SF30">
    <property type="entry name" value="EARLY ENDOSOME ANTIGEN 1"/>
    <property type="match status" value="1"/>
</dbReference>
<keyword evidence="1" id="KW-0479">Metal-binding</keyword>
<keyword evidence="8" id="KW-1185">Reference proteome</keyword>
<dbReference type="EMBL" id="JAUEPN010000004">
    <property type="protein sequence ID" value="KAK3295710.1"/>
    <property type="molecule type" value="Genomic_DNA"/>
</dbReference>
<feature type="domain" description="FYVE-type" evidence="6">
    <location>
        <begin position="179"/>
        <end position="234"/>
    </location>
</feature>
<evidence type="ECO:0000256" key="2">
    <source>
        <dbReference type="ARBA" id="ARBA00022771"/>
    </source>
</evidence>
<dbReference type="GeneID" id="87835403"/>
<dbReference type="Pfam" id="PF01363">
    <property type="entry name" value="FYVE"/>
    <property type="match status" value="1"/>
</dbReference>
<feature type="compositionally biased region" description="Low complexity" evidence="5">
    <location>
        <begin position="23"/>
        <end position="37"/>
    </location>
</feature>
<dbReference type="InterPro" id="IPR000306">
    <property type="entry name" value="Znf_FYVE"/>
</dbReference>
<gene>
    <name evidence="7" type="ORF">B0H64DRAFT_152385</name>
</gene>
<evidence type="ECO:0000313" key="7">
    <source>
        <dbReference type="EMBL" id="KAK3295710.1"/>
    </source>
</evidence>
<accession>A0AAE0HFY8</accession>
<dbReference type="InterPro" id="IPR011011">
    <property type="entry name" value="Znf_FYVE_PHD"/>
</dbReference>